<evidence type="ECO:0000313" key="2">
    <source>
        <dbReference type="EMBL" id="TGG90897.1"/>
    </source>
</evidence>
<feature type="domain" description="DUF1400" evidence="1">
    <location>
        <begin position="50"/>
        <end position="164"/>
    </location>
</feature>
<reference evidence="2 3" key="1">
    <citation type="journal article" date="2019" name="mSystems">
        <title>Life at home and on the roam: Genomic adaptions reflect the dual lifestyle of an intracellular, facultative symbiont.</title>
        <authorList>
            <person name="Burgsdorf I."/>
        </authorList>
    </citation>
    <scope>NUCLEOTIDE SEQUENCE [LARGE SCALE GENOMIC DNA]</scope>
    <source>
        <strain evidence="2">277cV</strain>
    </source>
</reference>
<keyword evidence="2" id="KW-0378">Hydrolase</keyword>
<sequence>MLPTRLTWLVAETWRGQLGGLALTILVGVGACTAGMAGSSAVWAAEVPILWREGPRLRSITLEQVRTFISNGTSSNAALEKAIRRSGWSRDELRAGLSRRYDLSAATAWALLSQPAAETWLTGLTRHYRPAHGDPVSALRAAVVLATADGDISALEIMEQLPSSFVADGPTRICAPDWAMGEQLDSLLSWYVFLPACLQRRARIEALSG</sequence>
<comment type="caution">
    <text evidence="2">The sequence shown here is derived from an EMBL/GenBank/DDBJ whole genome shotgun (WGS) entry which is preliminary data.</text>
</comment>
<dbReference type="AlphaFoldDB" id="A0A524RLF6"/>
<dbReference type="EMBL" id="SRMO01000084">
    <property type="protein sequence ID" value="TGG90897.1"/>
    <property type="molecule type" value="Genomic_DNA"/>
</dbReference>
<name>A0A524RLF6_9CHRO</name>
<dbReference type="InterPro" id="IPR010802">
    <property type="entry name" value="DUF1400"/>
</dbReference>
<evidence type="ECO:0000259" key="1">
    <source>
        <dbReference type="Pfam" id="PF07176"/>
    </source>
</evidence>
<dbReference type="Proteomes" id="UP000317990">
    <property type="component" value="Unassembled WGS sequence"/>
</dbReference>
<evidence type="ECO:0000313" key="3">
    <source>
        <dbReference type="Proteomes" id="UP000317990"/>
    </source>
</evidence>
<dbReference type="Pfam" id="PF07176">
    <property type="entry name" value="DUF1400"/>
    <property type="match status" value="1"/>
</dbReference>
<dbReference type="PROSITE" id="PS51257">
    <property type="entry name" value="PROKAR_LIPOPROTEIN"/>
    <property type="match status" value="1"/>
</dbReference>
<dbReference type="GO" id="GO:0016787">
    <property type="term" value="F:hydrolase activity"/>
    <property type="evidence" value="ECO:0007669"/>
    <property type="project" value="UniProtKB-KW"/>
</dbReference>
<accession>A0A524RLF6</accession>
<proteinExistence type="predicted"/>
<gene>
    <name evidence="2" type="ORF">ERJ67_09275</name>
</gene>
<protein>
    <submittedName>
        <fullName evidence="2">Alpha/beta hydrolase</fullName>
    </submittedName>
</protein>
<organism evidence="2 3">
    <name type="scientific">Aphanocapsa feldmannii 277cV</name>
    <dbReference type="NCBI Taxonomy" id="2507553"/>
    <lineage>
        <taxon>Bacteria</taxon>
        <taxon>Bacillati</taxon>
        <taxon>Cyanobacteriota</taxon>
        <taxon>Cyanophyceae</taxon>
        <taxon>Oscillatoriophycideae</taxon>
        <taxon>Chroococcales</taxon>
        <taxon>Microcystaceae</taxon>
        <taxon>Aphanocapsa</taxon>
    </lineage>
</organism>